<dbReference type="PANTHER" id="PTHR37427">
    <property type="entry name" value="PROTEIN CBG20963-RELATED"/>
    <property type="match status" value="1"/>
</dbReference>
<dbReference type="EMBL" id="JAKKPZ010000005">
    <property type="protein sequence ID" value="KAI1720822.1"/>
    <property type="molecule type" value="Genomic_DNA"/>
</dbReference>
<accession>A0AAD4RAP8</accession>
<name>A0AAD4RAP8_9BILA</name>
<gene>
    <name evidence="3" type="ORF">DdX_05069</name>
</gene>
<proteinExistence type="predicted"/>
<evidence type="ECO:0000256" key="2">
    <source>
        <dbReference type="SAM" id="SignalP"/>
    </source>
</evidence>
<evidence type="ECO:0000313" key="4">
    <source>
        <dbReference type="Proteomes" id="UP001201812"/>
    </source>
</evidence>
<protein>
    <submittedName>
        <fullName evidence="3">Uncharacterized protein</fullName>
    </submittedName>
</protein>
<keyword evidence="2" id="KW-0732">Signal</keyword>
<feature type="signal peptide" evidence="2">
    <location>
        <begin position="1"/>
        <end position="24"/>
    </location>
</feature>
<comment type="caution">
    <text evidence="3">The sequence shown here is derived from an EMBL/GenBank/DDBJ whole genome shotgun (WGS) entry which is preliminary data.</text>
</comment>
<organism evidence="3 4">
    <name type="scientific">Ditylenchus destructor</name>
    <dbReference type="NCBI Taxonomy" id="166010"/>
    <lineage>
        <taxon>Eukaryota</taxon>
        <taxon>Metazoa</taxon>
        <taxon>Ecdysozoa</taxon>
        <taxon>Nematoda</taxon>
        <taxon>Chromadorea</taxon>
        <taxon>Rhabditida</taxon>
        <taxon>Tylenchina</taxon>
        <taxon>Tylenchomorpha</taxon>
        <taxon>Sphaerularioidea</taxon>
        <taxon>Anguinidae</taxon>
        <taxon>Anguininae</taxon>
        <taxon>Ditylenchus</taxon>
    </lineage>
</organism>
<dbReference type="AlphaFoldDB" id="A0AAD4RAP8"/>
<evidence type="ECO:0000256" key="1">
    <source>
        <dbReference type="SAM" id="MobiDB-lite"/>
    </source>
</evidence>
<reference evidence="3" key="1">
    <citation type="submission" date="2022-01" db="EMBL/GenBank/DDBJ databases">
        <title>Genome Sequence Resource for Two Populations of Ditylenchus destructor, the Migratory Endoparasitic Phytonematode.</title>
        <authorList>
            <person name="Zhang H."/>
            <person name="Lin R."/>
            <person name="Xie B."/>
        </authorList>
    </citation>
    <scope>NUCLEOTIDE SEQUENCE</scope>
    <source>
        <strain evidence="3">BazhouSP</strain>
    </source>
</reference>
<keyword evidence="4" id="KW-1185">Reference proteome</keyword>
<evidence type="ECO:0000313" key="3">
    <source>
        <dbReference type="EMBL" id="KAI1720822.1"/>
    </source>
</evidence>
<feature type="region of interest" description="Disordered" evidence="1">
    <location>
        <begin position="131"/>
        <end position="152"/>
    </location>
</feature>
<feature type="chain" id="PRO_5042270206" evidence="2">
    <location>
        <begin position="25"/>
        <end position="152"/>
    </location>
</feature>
<feature type="compositionally biased region" description="Polar residues" evidence="1">
    <location>
        <begin position="133"/>
        <end position="152"/>
    </location>
</feature>
<dbReference type="PANTHER" id="PTHR37427:SF2">
    <property type="entry name" value="SECRETED PROTEIN"/>
    <property type="match status" value="1"/>
</dbReference>
<sequence>MGNLTLAFVGIAFVIGCSIAPGDACDIIVHVKSHTSKTFQAQVVAPNGQKSDKWTLSRDRQRETFQQKQDSECGIKEWQITVFDSNGSQKATEKVSLNGIGRVLYEVGDDLKPVQVERQGAICNGNCAPLGSVASSSRPASPTSGQNSTSKG</sequence>
<dbReference type="Proteomes" id="UP001201812">
    <property type="component" value="Unassembled WGS sequence"/>
</dbReference>